<dbReference type="AlphaFoldDB" id="A0AAN8ADU2"/>
<name>A0AAN8ADU2_ELEMC</name>
<keyword evidence="2" id="KW-1185">Reference proteome</keyword>
<sequence length="119" mass="13493">MTTIYHPLSVLYLPHAHPPLNPISYSLSSSLLCQDSPLVPAVVKAGRLDQRKQVSSVISAGSEVKSGFRISVRARCSWQFVSGHTEGENWEIGFRHLHRAPREIIRTTAWYTPHHIFDY</sequence>
<dbReference type="EMBL" id="JAUZQC010000015">
    <property type="protein sequence ID" value="KAK5859061.1"/>
    <property type="molecule type" value="Genomic_DNA"/>
</dbReference>
<proteinExistence type="predicted"/>
<protein>
    <submittedName>
        <fullName evidence="1">Uncharacterized protein</fullName>
    </submittedName>
</protein>
<comment type="caution">
    <text evidence="1">The sequence shown here is derived from an EMBL/GenBank/DDBJ whole genome shotgun (WGS) entry which is preliminary data.</text>
</comment>
<accession>A0AAN8ADU2</accession>
<evidence type="ECO:0000313" key="2">
    <source>
        <dbReference type="Proteomes" id="UP001346869"/>
    </source>
</evidence>
<dbReference type="Proteomes" id="UP001346869">
    <property type="component" value="Unassembled WGS sequence"/>
</dbReference>
<gene>
    <name evidence="1" type="ORF">PBY51_003154</name>
</gene>
<organism evidence="1 2">
    <name type="scientific">Eleginops maclovinus</name>
    <name type="common">Patagonian blennie</name>
    <name type="synonym">Eleginus maclovinus</name>
    <dbReference type="NCBI Taxonomy" id="56733"/>
    <lineage>
        <taxon>Eukaryota</taxon>
        <taxon>Metazoa</taxon>
        <taxon>Chordata</taxon>
        <taxon>Craniata</taxon>
        <taxon>Vertebrata</taxon>
        <taxon>Euteleostomi</taxon>
        <taxon>Actinopterygii</taxon>
        <taxon>Neopterygii</taxon>
        <taxon>Teleostei</taxon>
        <taxon>Neoteleostei</taxon>
        <taxon>Acanthomorphata</taxon>
        <taxon>Eupercaria</taxon>
        <taxon>Perciformes</taxon>
        <taxon>Notothenioidei</taxon>
        <taxon>Eleginopidae</taxon>
        <taxon>Eleginops</taxon>
    </lineage>
</organism>
<reference evidence="1 2" key="2">
    <citation type="journal article" date="2023" name="Mol. Biol. Evol.">
        <title>Genomics of Secondarily Temperate Adaptation in the Only Non-Antarctic Icefish.</title>
        <authorList>
            <person name="Rivera-Colon A.G."/>
            <person name="Rayamajhi N."/>
            <person name="Minhas B.F."/>
            <person name="Madrigal G."/>
            <person name="Bilyk K.T."/>
            <person name="Yoon V."/>
            <person name="Hune M."/>
            <person name="Gregory S."/>
            <person name="Cheng C.H.C."/>
            <person name="Catchen J.M."/>
        </authorList>
    </citation>
    <scope>NUCLEOTIDE SEQUENCE [LARGE SCALE GENOMIC DNA]</scope>
    <source>
        <strain evidence="1">JMC-PN-2008</strain>
    </source>
</reference>
<reference evidence="1 2" key="1">
    <citation type="journal article" date="2023" name="Genes (Basel)">
        <title>Chromosome-Level Genome Assembly and Circadian Gene Repertoire of the Patagonia Blennie Eleginops maclovinus-The Closest Ancestral Proxy of Antarctic Cryonotothenioids.</title>
        <authorList>
            <person name="Cheng C.C."/>
            <person name="Rivera-Colon A.G."/>
            <person name="Minhas B.F."/>
            <person name="Wilson L."/>
            <person name="Rayamajhi N."/>
            <person name="Vargas-Chacoff L."/>
            <person name="Catchen J.M."/>
        </authorList>
    </citation>
    <scope>NUCLEOTIDE SEQUENCE [LARGE SCALE GENOMIC DNA]</scope>
    <source>
        <strain evidence="1">JMC-PN-2008</strain>
    </source>
</reference>
<evidence type="ECO:0000313" key="1">
    <source>
        <dbReference type="EMBL" id="KAK5859061.1"/>
    </source>
</evidence>